<evidence type="ECO:0000256" key="1">
    <source>
        <dbReference type="ARBA" id="ARBA00004123"/>
    </source>
</evidence>
<feature type="domain" description="HhH-GPD" evidence="4">
    <location>
        <begin position="1122"/>
        <end position="1194"/>
    </location>
</feature>
<dbReference type="Pfam" id="PF00730">
    <property type="entry name" value="HhH-GPD"/>
    <property type="match status" value="1"/>
</dbReference>
<feature type="region of interest" description="Disordered" evidence="3">
    <location>
        <begin position="316"/>
        <end position="370"/>
    </location>
</feature>
<dbReference type="FunFam" id="1.10.340.30:FF:000020">
    <property type="entry name" value="Pre-mRNA splicing factor, putative"/>
    <property type="match status" value="1"/>
</dbReference>
<dbReference type="SUPFAM" id="SSF48150">
    <property type="entry name" value="DNA-glycosylase"/>
    <property type="match status" value="1"/>
</dbReference>
<evidence type="ECO:0000256" key="2">
    <source>
        <dbReference type="ARBA" id="ARBA00023242"/>
    </source>
</evidence>
<feature type="compositionally biased region" description="Polar residues" evidence="3">
    <location>
        <begin position="544"/>
        <end position="573"/>
    </location>
</feature>
<organism evidence="5 6">
    <name type="scientific">Penicillium brasilianum</name>
    <dbReference type="NCBI Taxonomy" id="104259"/>
    <lineage>
        <taxon>Eukaryota</taxon>
        <taxon>Fungi</taxon>
        <taxon>Dikarya</taxon>
        <taxon>Ascomycota</taxon>
        <taxon>Pezizomycotina</taxon>
        <taxon>Eurotiomycetes</taxon>
        <taxon>Eurotiomycetidae</taxon>
        <taxon>Eurotiales</taxon>
        <taxon>Aspergillaceae</taxon>
        <taxon>Penicillium</taxon>
    </lineage>
</organism>
<feature type="compositionally biased region" description="Low complexity" evidence="3">
    <location>
        <begin position="619"/>
        <end position="628"/>
    </location>
</feature>
<feature type="region of interest" description="Disordered" evidence="3">
    <location>
        <begin position="56"/>
        <end position="159"/>
    </location>
</feature>
<evidence type="ECO:0000313" key="5">
    <source>
        <dbReference type="EMBL" id="OOQ83175.1"/>
    </source>
</evidence>
<feature type="region of interest" description="Disordered" evidence="3">
    <location>
        <begin position="543"/>
        <end position="579"/>
    </location>
</feature>
<proteinExistence type="predicted"/>
<feature type="compositionally biased region" description="Basic and acidic residues" evidence="3">
    <location>
        <begin position="860"/>
        <end position="874"/>
    </location>
</feature>
<feature type="region of interest" description="Disordered" evidence="3">
    <location>
        <begin position="1"/>
        <end position="22"/>
    </location>
</feature>
<dbReference type="GO" id="GO:0003677">
    <property type="term" value="F:DNA binding"/>
    <property type="evidence" value="ECO:0007669"/>
    <property type="project" value="InterPro"/>
</dbReference>
<gene>
    <name evidence="5" type="ORF">PEBR_36504</name>
</gene>
<evidence type="ECO:0000259" key="4">
    <source>
        <dbReference type="Pfam" id="PF00730"/>
    </source>
</evidence>
<dbReference type="GO" id="GO:0006285">
    <property type="term" value="P:base-excision repair, AP site formation"/>
    <property type="evidence" value="ECO:0007669"/>
    <property type="project" value="UniProtKB-ARBA"/>
</dbReference>
<keyword evidence="2" id="KW-0539">Nucleus</keyword>
<dbReference type="InterPro" id="IPR003265">
    <property type="entry name" value="HhH-GPD_domain"/>
</dbReference>
<feature type="region of interest" description="Disordered" evidence="3">
    <location>
        <begin position="616"/>
        <end position="913"/>
    </location>
</feature>
<accession>A0A1S9RCS1</accession>
<protein>
    <recommendedName>
        <fullName evidence="4">HhH-GPD domain-containing protein</fullName>
    </recommendedName>
</protein>
<sequence>MASPDDLAIVLPPPSYPTDTYKDYKPFDDFYERTVDEILDEDANLEGLRDTDWPFYSGGDGAGESPAYSLRKGVSNEGNTLSPTPRAIKKSKAKDLTAKSNKPKKKRPAAKREITVIDLCSDNEYPAPENMEIGRDKTKEQGDPKEMNGIGNLQTDTALEDDSDGTLDFVDAMESQQDSTYVNTANKKGVEPGPVDVEAVEANVAAGDEIDVSRTTTTKRVRHRHSMKGSKEEKIIFSSVSESVRGEVLEFIAEHPFMSRFVQPVRRSAKRQFIKEMCDQAESKGLDRSVLYDLIKYVRRLYLDSAGVDAEPLAPDCNDIPFGQEIDDDSTPNPPSRKSHKRSRKERSPGIKKKSSKRRLLDVQKPPHPVSVPEAIEIADDSTGPLSPELPDVLSCTIDEKVTVIQIQSTPDSPIGPAVAVSDGAKVQNNVFNPPVIESTPELPSQPLDLQNHEICEDTTIVQVESTPELPLEPGSATVSHTTETIQTEDIVKSTLTIEETFPAPDNEEGSEDAQMFNKIASVGDYANDEAMPESLYEPRIPLQTATDNKPTSTSLNSTIDSETNKNLPAQLSKTQKRRARRKLLKQAVEEEKATETMDDIQPALMLPKIVDFGDDDANSAAQDSATARSGVDDESVSCNSDKSNGPRKDATGMIQENLFLDFPSEPINEAPKKLSKNQQRQERRRAKREKKEKRIQERREKELEAEQQSATSWLKHHNKHDTQDTPMQTLQAKKFQVPKALPKRKVIDPEPRKEKKRKEREHKREQKRERKRKRESLKLELESEFNDDDQYQEDLPADKDLELDGQELDSQLKKNGKQERKRQRQSLALPHDKGDIEYDPTSGIQPSNGSIESHTAANIREENEVSPDYDERKSRVHVAQETPPPKDLVMEKSNSVSTPQPTTPETKGRAIMLTPQRNNSTAAPMLTSTPISQCTSASRSRYGPLSPDPTDDEVTSKCCCTALKTDIPTLKINPNTILDTNFPLRDMSLPEKTRKILDDLELDPGFLSSGSSLSDPPSDLDLDCDLEDDLALYPTPQVSPSKSPHFLPPQTAAGPSTPVKRTKFLVPEISNTLRLKRPKISPYFPIMADPPQSCLPFPPTDAPSFGLVQEQLAHEPFRLLIATIFLNRTRGGVALPVFFKVFERYPTIDAMASADLADFVSMIRCLGFQNQRAKKCIAIAQLWQTNPPIKNKRYRKLHYPRKLDGRDVQANECLDDEDPRAAWEIAHLPGVGAYSLDSWRIFCRDELRGLAKDWKGTGSAVPGFVPEWKSVLPQDKELRAYLTWMWLKEGWVWDCHSGDLTLAGDKTLRAARREGVAHEEDGNWVLQTSPVKKAQNGLHAMV</sequence>
<feature type="compositionally biased region" description="Basic and acidic residues" evidence="3">
    <location>
        <begin position="693"/>
        <end position="705"/>
    </location>
</feature>
<feature type="compositionally biased region" description="Basic residues" evidence="3">
    <location>
        <begin position="337"/>
        <end position="358"/>
    </location>
</feature>
<dbReference type="InterPro" id="IPR045138">
    <property type="entry name" value="MeCP2/MBD4"/>
</dbReference>
<dbReference type="GO" id="GO:0005634">
    <property type="term" value="C:nucleus"/>
    <property type="evidence" value="ECO:0007669"/>
    <property type="project" value="UniProtKB-SubCell"/>
</dbReference>
<dbReference type="GO" id="GO:0003824">
    <property type="term" value="F:catalytic activity"/>
    <property type="evidence" value="ECO:0007669"/>
    <property type="project" value="InterPro"/>
</dbReference>
<dbReference type="PANTHER" id="PTHR15074:SF0">
    <property type="entry name" value="METHYL-CPG-BINDING DOMAIN PROTEIN 4-LIKE PROTEIN"/>
    <property type="match status" value="1"/>
</dbReference>
<dbReference type="EMBL" id="LJBN01000203">
    <property type="protein sequence ID" value="OOQ83175.1"/>
    <property type="molecule type" value="Genomic_DNA"/>
</dbReference>
<feature type="compositionally biased region" description="Acidic residues" evidence="3">
    <location>
        <begin position="783"/>
        <end position="793"/>
    </location>
</feature>
<feature type="region of interest" description="Disordered" evidence="3">
    <location>
        <begin position="1038"/>
        <end position="1059"/>
    </location>
</feature>
<feature type="compositionally biased region" description="Polar residues" evidence="3">
    <location>
        <begin position="843"/>
        <end position="857"/>
    </location>
</feature>
<dbReference type="Proteomes" id="UP000190744">
    <property type="component" value="Unassembled WGS sequence"/>
</dbReference>
<evidence type="ECO:0000313" key="6">
    <source>
        <dbReference type="Proteomes" id="UP000190744"/>
    </source>
</evidence>
<dbReference type="PANTHER" id="PTHR15074">
    <property type="entry name" value="METHYL-CPG-BINDING PROTEIN"/>
    <property type="match status" value="1"/>
</dbReference>
<dbReference type="InterPro" id="IPR011257">
    <property type="entry name" value="DNA_glycosylase"/>
</dbReference>
<dbReference type="Gene3D" id="1.10.340.30">
    <property type="entry name" value="Hypothetical protein, domain 2"/>
    <property type="match status" value="1"/>
</dbReference>
<feature type="region of interest" description="Disordered" evidence="3">
    <location>
        <begin position="934"/>
        <end position="955"/>
    </location>
</feature>
<comment type="caution">
    <text evidence="5">The sequence shown here is derived from an EMBL/GenBank/DDBJ whole genome shotgun (WGS) entry which is preliminary data.</text>
</comment>
<feature type="compositionally biased region" description="Basic residues" evidence="3">
    <location>
        <begin position="683"/>
        <end position="692"/>
    </location>
</feature>
<feature type="compositionally biased region" description="Polar residues" evidence="3">
    <location>
        <begin position="893"/>
        <end position="906"/>
    </location>
</feature>
<name>A0A1S9RCS1_PENBI</name>
<evidence type="ECO:0000256" key="3">
    <source>
        <dbReference type="SAM" id="MobiDB-lite"/>
    </source>
</evidence>
<comment type="subcellular location">
    <subcellularLocation>
        <location evidence="1">Nucleus</location>
    </subcellularLocation>
</comment>
<reference evidence="6" key="1">
    <citation type="submission" date="2015-09" db="EMBL/GenBank/DDBJ databases">
        <authorList>
            <person name="Fill T.P."/>
            <person name="Baretta J.F."/>
            <person name="de Almeida L.G."/>
            <person name="Rocha M."/>
            <person name="de Souza D.H."/>
            <person name="Malavazi I."/>
            <person name="Cerdeira L.T."/>
            <person name="Hong H."/>
            <person name="Samborskyy M."/>
            <person name="de Vasconcelos A.T."/>
            <person name="Leadlay P."/>
            <person name="Rodrigues-Filho E."/>
        </authorList>
    </citation>
    <scope>NUCLEOTIDE SEQUENCE [LARGE SCALE GENOMIC DNA]</scope>
    <source>
        <strain evidence="6">LaBioMMi 136</strain>
    </source>
</reference>
<feature type="compositionally biased region" description="Basic and acidic residues" evidence="3">
    <location>
        <begin position="132"/>
        <end position="146"/>
    </location>
</feature>